<accession>A0ABP4WQU7</accession>
<dbReference type="Pfam" id="PF03883">
    <property type="entry name" value="H2O2_YaaD"/>
    <property type="match status" value="1"/>
</dbReference>
<dbReference type="PANTHER" id="PTHR30283">
    <property type="entry name" value="PEROXIDE STRESS RESPONSE PROTEIN YAAA"/>
    <property type="match status" value="1"/>
</dbReference>
<dbReference type="InterPro" id="IPR005583">
    <property type="entry name" value="YaaA"/>
</dbReference>
<keyword evidence="2" id="KW-1185">Reference proteome</keyword>
<name>A0ABP4WQU7_9MICO</name>
<organism evidence="1 2">
    <name type="scientific">Nostocoides vanveenii</name>
    <dbReference type="NCBI Taxonomy" id="330835"/>
    <lineage>
        <taxon>Bacteria</taxon>
        <taxon>Bacillati</taxon>
        <taxon>Actinomycetota</taxon>
        <taxon>Actinomycetes</taxon>
        <taxon>Micrococcales</taxon>
        <taxon>Intrasporangiaceae</taxon>
        <taxon>Nostocoides</taxon>
    </lineage>
</organism>
<proteinExistence type="predicted"/>
<evidence type="ECO:0000313" key="2">
    <source>
        <dbReference type="Proteomes" id="UP001501475"/>
    </source>
</evidence>
<comment type="caution">
    <text evidence="1">The sequence shown here is derived from an EMBL/GenBank/DDBJ whole genome shotgun (WGS) entry which is preliminary data.</text>
</comment>
<sequence>MRTAPLGILGHVLILLPPSETKARSRRGTPMRLESLSFPALTGVREEIIDGLIDASRLPDAMEVLGVPATLGAEVDANLRLRVAPAKPAIEIYTGVLYDALSWATLSPAGRRRAARRLLISSAVYGVTRPGDRIAPYRTAIDADLPGAGRPTNRWKAALDAVLAPAAGPGLIVDCRSGPYAATWAPSGPLAGRWVAVRVPGASHWAKHTRGLVARALCESPADPRRPAALVDLLAAEFDVSLTGPERAGRPWVLDALPR</sequence>
<reference evidence="2" key="1">
    <citation type="journal article" date="2019" name="Int. J. Syst. Evol. Microbiol.">
        <title>The Global Catalogue of Microorganisms (GCM) 10K type strain sequencing project: providing services to taxonomists for standard genome sequencing and annotation.</title>
        <authorList>
            <consortium name="The Broad Institute Genomics Platform"/>
            <consortium name="The Broad Institute Genome Sequencing Center for Infectious Disease"/>
            <person name="Wu L."/>
            <person name="Ma J."/>
        </authorList>
    </citation>
    <scope>NUCLEOTIDE SEQUENCE [LARGE SCALE GENOMIC DNA]</scope>
    <source>
        <strain evidence="2">JCM 15591</strain>
    </source>
</reference>
<evidence type="ECO:0000313" key="1">
    <source>
        <dbReference type="EMBL" id="GAA1758629.1"/>
    </source>
</evidence>
<dbReference type="Proteomes" id="UP001501475">
    <property type="component" value="Unassembled WGS sequence"/>
</dbReference>
<gene>
    <name evidence="1" type="primary">yaaA</name>
    <name evidence="1" type="ORF">GCM10009810_17710</name>
</gene>
<protein>
    <submittedName>
        <fullName evidence="1">Peroxide stress protein YaaA</fullName>
    </submittedName>
</protein>
<dbReference type="RefSeq" id="WP_344064978.1">
    <property type="nucleotide sequence ID" value="NZ_BAAAPN010000045.1"/>
</dbReference>
<dbReference type="PANTHER" id="PTHR30283:SF4">
    <property type="entry name" value="PEROXIDE STRESS RESISTANCE PROTEIN YAAA"/>
    <property type="match status" value="1"/>
</dbReference>
<dbReference type="EMBL" id="BAAAPN010000045">
    <property type="protein sequence ID" value="GAA1758629.1"/>
    <property type="molecule type" value="Genomic_DNA"/>
</dbReference>